<dbReference type="GO" id="GO:0005960">
    <property type="term" value="C:glycine cleavage complex"/>
    <property type="evidence" value="ECO:0007669"/>
    <property type="project" value="InterPro"/>
</dbReference>
<dbReference type="PROSITE" id="PS50968">
    <property type="entry name" value="BIOTINYL_LIPOYL"/>
    <property type="match status" value="1"/>
</dbReference>
<dbReference type="InterPro" id="IPR002930">
    <property type="entry name" value="GCV_H"/>
</dbReference>
<dbReference type="InterPro" id="IPR003016">
    <property type="entry name" value="2-oxoA_DH_lipoyl-BS"/>
</dbReference>
<evidence type="ECO:0000256" key="2">
    <source>
        <dbReference type="ARBA" id="ARBA00022823"/>
    </source>
</evidence>
<dbReference type="InterPro" id="IPR000089">
    <property type="entry name" value="Biotin_lipoyl"/>
</dbReference>
<dbReference type="Gene3D" id="2.40.50.100">
    <property type="match status" value="1"/>
</dbReference>
<reference evidence="4" key="1">
    <citation type="submission" date="2019-03" db="EMBL/GenBank/DDBJ databases">
        <authorList>
            <person name="Hao L."/>
        </authorList>
    </citation>
    <scope>NUCLEOTIDE SEQUENCE</scope>
</reference>
<feature type="domain" description="Lipoyl-binding" evidence="3">
    <location>
        <begin position="22"/>
        <end position="104"/>
    </location>
</feature>
<gene>
    <name evidence="4" type="primary">gcvH</name>
    <name evidence="4" type="ORF">SCFA_520021</name>
</gene>
<dbReference type="InterPro" id="IPR017453">
    <property type="entry name" value="GCV_H_sub"/>
</dbReference>
<evidence type="ECO:0000259" key="3">
    <source>
        <dbReference type="PROSITE" id="PS50968"/>
    </source>
</evidence>
<dbReference type="EMBL" id="CAADRM010000117">
    <property type="protein sequence ID" value="VFU16215.1"/>
    <property type="molecule type" value="Genomic_DNA"/>
</dbReference>
<accession>A0A485M3T2</accession>
<dbReference type="NCBIfam" id="NF002270">
    <property type="entry name" value="PRK01202.1"/>
    <property type="match status" value="1"/>
</dbReference>
<dbReference type="PROSITE" id="PS00189">
    <property type="entry name" value="LIPOYL"/>
    <property type="match status" value="1"/>
</dbReference>
<dbReference type="PANTHER" id="PTHR11715">
    <property type="entry name" value="GLYCINE CLEAVAGE SYSTEM H PROTEIN"/>
    <property type="match status" value="1"/>
</dbReference>
<dbReference type="Pfam" id="PF01597">
    <property type="entry name" value="GCV_H"/>
    <property type="match status" value="1"/>
</dbReference>
<organism evidence="4">
    <name type="scientific">anaerobic digester metagenome</name>
    <dbReference type="NCBI Taxonomy" id="1263854"/>
    <lineage>
        <taxon>unclassified sequences</taxon>
        <taxon>metagenomes</taxon>
        <taxon>ecological metagenomes</taxon>
    </lineage>
</organism>
<evidence type="ECO:0000256" key="1">
    <source>
        <dbReference type="ARBA" id="ARBA00009249"/>
    </source>
</evidence>
<dbReference type="GO" id="GO:0009249">
    <property type="term" value="P:protein lipoylation"/>
    <property type="evidence" value="ECO:0007669"/>
    <property type="project" value="TreeGrafter"/>
</dbReference>
<dbReference type="CDD" id="cd06848">
    <property type="entry name" value="GCS_H"/>
    <property type="match status" value="1"/>
</dbReference>
<sequence>MEIPEQLFYTEDHEWGELEDDLMKVGITDYAQHELGDVVFVELVEVGTAVAKGDPIGTVESVKAVSEIYAPVDGEVVEVNGVLMDTPELINQDCYGEAWMVVLKVNDPSQVDTLMDARTYQAYIEAEAK</sequence>
<evidence type="ECO:0000313" key="4">
    <source>
        <dbReference type="EMBL" id="VFU16215.1"/>
    </source>
</evidence>
<comment type="similarity">
    <text evidence="1">Belongs to the GcvH family.</text>
</comment>
<proteinExistence type="inferred from homology"/>
<protein>
    <submittedName>
        <fullName evidence="4">Glycine cleavage system protein H (Lipoyl acceptor protein)</fullName>
    </submittedName>
</protein>
<name>A0A485M3T2_9ZZZZ</name>
<dbReference type="GO" id="GO:0019464">
    <property type="term" value="P:glycine decarboxylation via glycine cleavage system"/>
    <property type="evidence" value="ECO:0007669"/>
    <property type="project" value="InterPro"/>
</dbReference>
<dbReference type="NCBIfam" id="TIGR00527">
    <property type="entry name" value="gcvH"/>
    <property type="match status" value="1"/>
</dbReference>
<dbReference type="SUPFAM" id="SSF51230">
    <property type="entry name" value="Single hybrid motif"/>
    <property type="match status" value="1"/>
</dbReference>
<dbReference type="InterPro" id="IPR033753">
    <property type="entry name" value="GCV_H/Fam206"/>
</dbReference>
<dbReference type="AlphaFoldDB" id="A0A485M3T2"/>
<keyword evidence="2" id="KW-0450">Lipoyl</keyword>
<dbReference type="InterPro" id="IPR011053">
    <property type="entry name" value="Single_hybrid_motif"/>
</dbReference>
<dbReference type="GO" id="GO:0005737">
    <property type="term" value="C:cytoplasm"/>
    <property type="evidence" value="ECO:0007669"/>
    <property type="project" value="TreeGrafter"/>
</dbReference>
<dbReference type="PANTHER" id="PTHR11715:SF3">
    <property type="entry name" value="GLYCINE CLEAVAGE SYSTEM H PROTEIN-RELATED"/>
    <property type="match status" value="1"/>
</dbReference>
<dbReference type="HAMAP" id="MF_00272">
    <property type="entry name" value="GcvH"/>
    <property type="match status" value="1"/>
</dbReference>